<reference evidence="1 2" key="1">
    <citation type="submission" date="2014-03" db="EMBL/GenBank/DDBJ databases">
        <title>Draft Genome Sequences of Four Burkholderia Strains.</title>
        <authorList>
            <person name="Liu X.Y."/>
            <person name="Li C.X."/>
            <person name="Xu J.H."/>
        </authorList>
    </citation>
    <scope>NUCLEOTIDE SEQUENCE [LARGE SCALE GENOMIC DNA]</scope>
    <source>
        <strain evidence="1 2">DSM 50014</strain>
    </source>
</reference>
<name>A0A069PNY9_9BURK</name>
<dbReference type="RefSeq" id="WP_035939681.1">
    <property type="nucleotide sequence ID" value="NZ_CADFFX010000023.1"/>
</dbReference>
<comment type="caution">
    <text evidence="1">The sequence shown here is derived from an EMBL/GenBank/DDBJ whole genome shotgun (WGS) entry which is preliminary data.</text>
</comment>
<dbReference type="Proteomes" id="UP000027466">
    <property type="component" value="Unassembled WGS sequence"/>
</dbReference>
<keyword evidence="2" id="KW-1185">Reference proteome</keyword>
<evidence type="ECO:0000313" key="1">
    <source>
        <dbReference type="EMBL" id="KDR42413.1"/>
    </source>
</evidence>
<protein>
    <recommendedName>
        <fullName evidence="3">Lipoprotein</fullName>
    </recommendedName>
</protein>
<dbReference type="EMBL" id="JFHC01000017">
    <property type="protein sequence ID" value="KDR42413.1"/>
    <property type="molecule type" value="Genomic_DNA"/>
</dbReference>
<dbReference type="AlphaFoldDB" id="A0A069PNY9"/>
<accession>A0A069PNY9</accession>
<gene>
    <name evidence="1" type="ORF">BG61_10010</name>
</gene>
<proteinExistence type="predicted"/>
<evidence type="ECO:0000313" key="2">
    <source>
        <dbReference type="Proteomes" id="UP000027466"/>
    </source>
</evidence>
<organism evidence="1 2">
    <name type="scientific">Caballeronia glathei</name>
    <dbReference type="NCBI Taxonomy" id="60547"/>
    <lineage>
        <taxon>Bacteria</taxon>
        <taxon>Pseudomonadati</taxon>
        <taxon>Pseudomonadota</taxon>
        <taxon>Betaproteobacteria</taxon>
        <taxon>Burkholderiales</taxon>
        <taxon>Burkholderiaceae</taxon>
        <taxon>Caballeronia</taxon>
    </lineage>
</organism>
<sequence>MKPLPILVVTVAVVSGCANQPVPPSAQTVGQSQQPPAVVAQCIAQKWANRSQQTVVSQVVIANNQAMDVYVPGQQPPNGAAALVRPAWAADSKTWVGMRTGGGTGSAGAGDINACL</sequence>
<dbReference type="PROSITE" id="PS51257">
    <property type="entry name" value="PROKAR_LIPOPROTEIN"/>
    <property type="match status" value="1"/>
</dbReference>
<evidence type="ECO:0008006" key="3">
    <source>
        <dbReference type="Google" id="ProtNLM"/>
    </source>
</evidence>